<dbReference type="EMBL" id="MT141550">
    <property type="protein sequence ID" value="QJA66150.1"/>
    <property type="molecule type" value="Genomic_DNA"/>
</dbReference>
<gene>
    <name evidence="1" type="ORF">MM415B00360_0012</name>
</gene>
<organism evidence="1">
    <name type="scientific">viral metagenome</name>
    <dbReference type="NCBI Taxonomy" id="1070528"/>
    <lineage>
        <taxon>unclassified sequences</taxon>
        <taxon>metagenomes</taxon>
        <taxon>organismal metagenomes</taxon>
    </lineage>
</organism>
<sequence length="54" mass="6281">MKLTRVNLDQMAENITRDLLCMAGLKNAKKIVAQVKRNLAAEFKRRKTYENETN</sequence>
<name>A0A6M3J8A6_9ZZZZ</name>
<proteinExistence type="predicted"/>
<reference evidence="1" key="1">
    <citation type="submission" date="2020-03" db="EMBL/GenBank/DDBJ databases">
        <title>The deep terrestrial virosphere.</title>
        <authorList>
            <person name="Holmfeldt K."/>
            <person name="Nilsson E."/>
            <person name="Simone D."/>
            <person name="Lopez-Fernandez M."/>
            <person name="Wu X."/>
            <person name="de Brujin I."/>
            <person name="Lundin D."/>
            <person name="Andersson A."/>
            <person name="Bertilsson S."/>
            <person name="Dopson M."/>
        </authorList>
    </citation>
    <scope>NUCLEOTIDE SEQUENCE</scope>
    <source>
        <strain evidence="1">MM415B00360</strain>
    </source>
</reference>
<accession>A0A6M3J8A6</accession>
<dbReference type="AlphaFoldDB" id="A0A6M3J8A6"/>
<evidence type="ECO:0000313" key="1">
    <source>
        <dbReference type="EMBL" id="QJA66150.1"/>
    </source>
</evidence>
<protein>
    <submittedName>
        <fullName evidence="1">Uncharacterized protein</fullName>
    </submittedName>
</protein>